<dbReference type="Proteomes" id="UP000321103">
    <property type="component" value="Unassembled WGS sequence"/>
</dbReference>
<evidence type="ECO:0000313" key="4">
    <source>
        <dbReference type="Proteomes" id="UP000321103"/>
    </source>
</evidence>
<evidence type="ECO:0000256" key="1">
    <source>
        <dbReference type="SAM" id="MobiDB-lite"/>
    </source>
</evidence>
<comment type="caution">
    <text evidence="3">The sequence shown here is derived from an EMBL/GenBank/DDBJ whole genome shotgun (WGS) entry which is preliminary data.</text>
</comment>
<feature type="transmembrane region" description="Helical" evidence="2">
    <location>
        <begin position="221"/>
        <end position="241"/>
    </location>
</feature>
<feature type="compositionally biased region" description="Low complexity" evidence="1">
    <location>
        <begin position="187"/>
        <end position="212"/>
    </location>
</feature>
<feature type="region of interest" description="Disordered" evidence="1">
    <location>
        <begin position="171"/>
        <end position="212"/>
    </location>
</feature>
<evidence type="ECO:0000256" key="2">
    <source>
        <dbReference type="SAM" id="Phobius"/>
    </source>
</evidence>
<protein>
    <submittedName>
        <fullName evidence="3">Uncharacterized protein</fullName>
    </submittedName>
</protein>
<dbReference type="AlphaFoldDB" id="A0A512IIC8"/>
<dbReference type="RefSeq" id="WP_047801993.1">
    <property type="nucleotide sequence ID" value="NZ_BJZS01000131.1"/>
</dbReference>
<organism evidence="3 4">
    <name type="scientific">Kocuria turfanensis</name>
    <dbReference type="NCBI Taxonomy" id="388357"/>
    <lineage>
        <taxon>Bacteria</taxon>
        <taxon>Bacillati</taxon>
        <taxon>Actinomycetota</taxon>
        <taxon>Actinomycetes</taxon>
        <taxon>Micrococcales</taxon>
        <taxon>Micrococcaceae</taxon>
        <taxon>Kocuria</taxon>
    </lineage>
</organism>
<gene>
    <name evidence="3" type="ORF">KTU01_35880</name>
</gene>
<accession>A0A512IIC8</accession>
<reference evidence="3 4" key="1">
    <citation type="submission" date="2019-07" db="EMBL/GenBank/DDBJ databases">
        <title>Whole genome shotgun sequence of Kocuria turfanensis NBRC 107627.</title>
        <authorList>
            <person name="Hosoyama A."/>
            <person name="Uohara A."/>
            <person name="Ohji S."/>
            <person name="Ichikawa N."/>
        </authorList>
    </citation>
    <scope>NUCLEOTIDE SEQUENCE [LARGE SCALE GENOMIC DNA]</scope>
    <source>
        <strain evidence="3 4">NBRC 107627</strain>
    </source>
</reference>
<keyword evidence="2" id="KW-0472">Membrane</keyword>
<keyword evidence="4" id="KW-1185">Reference proteome</keyword>
<feature type="transmembrane region" description="Helical" evidence="2">
    <location>
        <begin position="98"/>
        <end position="116"/>
    </location>
</feature>
<feature type="region of interest" description="Disordered" evidence="1">
    <location>
        <begin position="1"/>
        <end position="42"/>
    </location>
</feature>
<feature type="transmembrane region" description="Helical" evidence="2">
    <location>
        <begin position="128"/>
        <end position="150"/>
    </location>
</feature>
<name>A0A512IIC8_9MICC</name>
<dbReference type="STRING" id="388357.GCA_001580365_03594"/>
<sequence length="260" mass="25710">MSSTPANSASTSGSFPTGTEDTASHTYQAPKPSWKDTALGDDREGNPRNISWGAVIAGVVTFLALTLLLSLITAALGLGMADLTSANPGEGVGIATGLWSIVTLVLALAAGGYVAGALAGRAGLIHGFLTWATALLAAVVLAGLLVGNILGAAGNLLGSATSTVTDAAAQNPGQAASLAPEVDPAEAEQAAENAQQEAGQAAEEAAPEAEQAADTAAAGSLWTFAGLLLGAIIASITGLLGSRSVTRDHTKDPELRASRS</sequence>
<proteinExistence type="predicted"/>
<keyword evidence="2" id="KW-0812">Transmembrane</keyword>
<feature type="compositionally biased region" description="Polar residues" evidence="1">
    <location>
        <begin position="1"/>
        <end position="27"/>
    </location>
</feature>
<keyword evidence="2" id="KW-1133">Transmembrane helix</keyword>
<evidence type="ECO:0000313" key="3">
    <source>
        <dbReference type="EMBL" id="GEO97465.1"/>
    </source>
</evidence>
<feature type="transmembrane region" description="Helical" evidence="2">
    <location>
        <begin position="52"/>
        <end position="78"/>
    </location>
</feature>
<dbReference type="EMBL" id="BJZS01000131">
    <property type="protein sequence ID" value="GEO97465.1"/>
    <property type="molecule type" value="Genomic_DNA"/>
</dbReference>